<feature type="region of interest" description="Disordered" evidence="2">
    <location>
        <begin position="156"/>
        <end position="197"/>
    </location>
</feature>
<sequence>MLQFLLDTLHKATLYIASTSMLHPLLFWFGHQQQPQSLNHHNLTDQLLQKCNSAALKMEIGEHTDDGENNNHLSDYITTGGQLSPNTLSHLADQLNAVSNSTPNNTQLSAGSAALAAAACKALLFGNNSTKAESKQLGSSPATIAQTTPTNFIVRKTIGNSSGDGVESGSGGSLSYTLPPSNGAPGGKMNSSKCPECGKQLRKARDLIAHLAAMHNIAPPKSASSSQDNLNPNNKNHIHSSSNGGDLAHLPGAAAAMTATASELHQMRVMMGELKVNTLNSRVEQMVSNLDGRVGRLEKQLEMALNSIYTLVQLQTGINQQVTRFRDETSEGLRSVLSLLSEGN</sequence>
<dbReference type="WBParaSite" id="jg9678">
    <property type="protein sequence ID" value="jg9678"/>
    <property type="gene ID" value="jg9678"/>
</dbReference>
<feature type="region of interest" description="Disordered" evidence="2">
    <location>
        <begin position="219"/>
        <end position="249"/>
    </location>
</feature>
<proteinExistence type="predicted"/>
<feature type="compositionally biased region" description="Polar residues" evidence="2">
    <location>
        <begin position="222"/>
        <end position="244"/>
    </location>
</feature>
<evidence type="ECO:0000256" key="2">
    <source>
        <dbReference type="SAM" id="MobiDB-lite"/>
    </source>
</evidence>
<evidence type="ECO:0000259" key="3">
    <source>
        <dbReference type="PROSITE" id="PS50157"/>
    </source>
</evidence>
<dbReference type="Proteomes" id="UP000887574">
    <property type="component" value="Unplaced"/>
</dbReference>
<dbReference type="PROSITE" id="PS50157">
    <property type="entry name" value="ZINC_FINGER_C2H2_2"/>
    <property type="match status" value="1"/>
</dbReference>
<evidence type="ECO:0000313" key="5">
    <source>
        <dbReference type="WBParaSite" id="jg9678"/>
    </source>
</evidence>
<dbReference type="InterPro" id="IPR013087">
    <property type="entry name" value="Znf_C2H2_type"/>
</dbReference>
<keyword evidence="1" id="KW-0479">Metal-binding</keyword>
<dbReference type="PROSITE" id="PS00028">
    <property type="entry name" value="ZINC_FINGER_C2H2_1"/>
    <property type="match status" value="1"/>
</dbReference>
<evidence type="ECO:0000256" key="1">
    <source>
        <dbReference type="PROSITE-ProRule" id="PRU00042"/>
    </source>
</evidence>
<keyword evidence="4" id="KW-1185">Reference proteome</keyword>
<organism evidence="4 5">
    <name type="scientific">Ditylenchus dipsaci</name>
    <dbReference type="NCBI Taxonomy" id="166011"/>
    <lineage>
        <taxon>Eukaryota</taxon>
        <taxon>Metazoa</taxon>
        <taxon>Ecdysozoa</taxon>
        <taxon>Nematoda</taxon>
        <taxon>Chromadorea</taxon>
        <taxon>Rhabditida</taxon>
        <taxon>Tylenchina</taxon>
        <taxon>Tylenchomorpha</taxon>
        <taxon>Sphaerularioidea</taxon>
        <taxon>Anguinidae</taxon>
        <taxon>Anguininae</taxon>
        <taxon>Ditylenchus</taxon>
    </lineage>
</organism>
<name>A0A915ERJ3_9BILA</name>
<feature type="domain" description="C2H2-type" evidence="3">
    <location>
        <begin position="192"/>
        <end position="220"/>
    </location>
</feature>
<keyword evidence="1" id="KW-0863">Zinc-finger</keyword>
<evidence type="ECO:0000313" key="4">
    <source>
        <dbReference type="Proteomes" id="UP000887574"/>
    </source>
</evidence>
<protein>
    <submittedName>
        <fullName evidence="5">C2H2-type domain-containing protein</fullName>
    </submittedName>
</protein>
<accession>A0A915ERJ3</accession>
<dbReference type="GO" id="GO:0008270">
    <property type="term" value="F:zinc ion binding"/>
    <property type="evidence" value="ECO:0007669"/>
    <property type="project" value="UniProtKB-KW"/>
</dbReference>
<reference evidence="5" key="1">
    <citation type="submission" date="2022-11" db="UniProtKB">
        <authorList>
            <consortium name="WormBaseParasite"/>
        </authorList>
    </citation>
    <scope>IDENTIFICATION</scope>
</reference>
<keyword evidence="1" id="KW-0862">Zinc</keyword>
<dbReference type="AlphaFoldDB" id="A0A915ERJ3"/>